<feature type="domain" description="OmpR/PhoB-type" evidence="3">
    <location>
        <begin position="351"/>
        <end position="416"/>
    </location>
</feature>
<accession>A0A1G9ENI0</accession>
<dbReference type="EMBL" id="FNFM01000012">
    <property type="protein sequence ID" value="SDK77648.1"/>
    <property type="molecule type" value="Genomic_DNA"/>
</dbReference>
<organism evidence="4 5">
    <name type="scientific">Actinopolyspora mzabensis</name>
    <dbReference type="NCBI Taxonomy" id="995066"/>
    <lineage>
        <taxon>Bacteria</taxon>
        <taxon>Bacillati</taxon>
        <taxon>Actinomycetota</taxon>
        <taxon>Actinomycetes</taxon>
        <taxon>Actinopolysporales</taxon>
        <taxon>Actinopolysporaceae</taxon>
        <taxon>Actinopolyspora</taxon>
    </lineage>
</organism>
<dbReference type="InterPro" id="IPR029016">
    <property type="entry name" value="GAF-like_dom_sf"/>
</dbReference>
<evidence type="ECO:0000259" key="3">
    <source>
        <dbReference type="SMART" id="SM00862"/>
    </source>
</evidence>
<keyword evidence="1" id="KW-0238">DNA-binding</keyword>
<keyword evidence="5" id="KW-1185">Reference proteome</keyword>
<dbReference type="GO" id="GO:0006355">
    <property type="term" value="P:regulation of DNA-templated transcription"/>
    <property type="evidence" value="ECO:0007669"/>
    <property type="project" value="InterPro"/>
</dbReference>
<dbReference type="Gene3D" id="3.30.450.40">
    <property type="match status" value="1"/>
</dbReference>
<evidence type="ECO:0000313" key="4">
    <source>
        <dbReference type="EMBL" id="SDK77648.1"/>
    </source>
</evidence>
<name>A0A1G9ENI0_ACTMZ</name>
<dbReference type="SMART" id="SM00862">
    <property type="entry name" value="Trans_reg_C"/>
    <property type="match status" value="1"/>
</dbReference>
<feature type="region of interest" description="Disordered" evidence="2">
    <location>
        <begin position="309"/>
        <end position="328"/>
    </location>
</feature>
<evidence type="ECO:0000256" key="2">
    <source>
        <dbReference type="SAM" id="MobiDB-lite"/>
    </source>
</evidence>
<dbReference type="Pfam" id="PF01590">
    <property type="entry name" value="GAF"/>
    <property type="match status" value="1"/>
</dbReference>
<dbReference type="InterPro" id="IPR001867">
    <property type="entry name" value="OmpR/PhoB-type_DNA-bd"/>
</dbReference>
<dbReference type="AlphaFoldDB" id="A0A1G9ENI0"/>
<sequence>MVDISMRYFDESSGDPLRQARLLEQVHAAVLGGDEAAGDRVPGKRGEQCSPRPVVVESWRRSLAARIDPNGWQPPVEFESSALPEIRAEHPLAECVPLLRETLLDAAGDTPHIMIVTDAAGTILWREGNPEVCRKADDVLLSEGTRWSEDAIGTNAMGTTLATGSPVRIHSAEHLVCTYHAWTCAASPVHDPETGAVLGSIDVSGPLHTMHPALTALVTAAARLAENRLTDRMRREHERVRQRHLPSLRALRGEPGALLGPRGHVLETTSNELTLPERVELDRPESGIAVGDDRWIVLEPLPEGYLLRAPRRNRSPRGGATGVRRAPEAAAARSTLRLGLMSEYPTAELDGNRLRLGTRHAELLAALSLRPAGVSSEQLALLVHGERGNPVTVRAEIHRLRNQIGCAVVRTKPYRLDASTETDFHDVREALGEGAVRSALALHGAGLLPGSEAPVVREEREELAAGLRSAVLSSEDPDLLWSYASTEHGRDDIEVLEQLLSLLARDDWRRAGARARLTRLLRDP</sequence>
<proteinExistence type="predicted"/>
<dbReference type="InterPro" id="IPR003018">
    <property type="entry name" value="GAF"/>
</dbReference>
<dbReference type="Proteomes" id="UP000199213">
    <property type="component" value="Unassembled WGS sequence"/>
</dbReference>
<gene>
    <name evidence="4" type="ORF">SAMN04487820_112165</name>
</gene>
<dbReference type="GO" id="GO:0003677">
    <property type="term" value="F:DNA binding"/>
    <property type="evidence" value="ECO:0007669"/>
    <property type="project" value="UniProtKB-KW"/>
</dbReference>
<protein>
    <recommendedName>
        <fullName evidence="3">OmpR/PhoB-type domain-containing protein</fullName>
    </recommendedName>
</protein>
<evidence type="ECO:0000256" key="1">
    <source>
        <dbReference type="ARBA" id="ARBA00023125"/>
    </source>
</evidence>
<evidence type="ECO:0000313" key="5">
    <source>
        <dbReference type="Proteomes" id="UP000199213"/>
    </source>
</evidence>
<dbReference type="RefSeq" id="WP_245694597.1">
    <property type="nucleotide sequence ID" value="NZ_FNFM01000012.1"/>
</dbReference>
<reference evidence="5" key="1">
    <citation type="submission" date="2016-10" db="EMBL/GenBank/DDBJ databases">
        <authorList>
            <person name="Varghese N."/>
            <person name="Submissions S."/>
        </authorList>
    </citation>
    <scope>NUCLEOTIDE SEQUENCE [LARGE SCALE GENOMIC DNA]</scope>
    <source>
        <strain evidence="5">DSM 45460</strain>
    </source>
</reference>
<dbReference type="GO" id="GO:0000160">
    <property type="term" value="P:phosphorelay signal transduction system"/>
    <property type="evidence" value="ECO:0007669"/>
    <property type="project" value="InterPro"/>
</dbReference>